<keyword evidence="6 12" id="KW-0812">Transmembrane</keyword>
<dbReference type="GO" id="GO:0009055">
    <property type="term" value="F:electron transfer activity"/>
    <property type="evidence" value="ECO:0007669"/>
    <property type="project" value="InterPro"/>
</dbReference>
<comment type="subcellular location">
    <subcellularLocation>
        <location evidence="1">Cell membrane</location>
        <topology evidence="1">Multi-pass membrane protein</topology>
    </subcellularLocation>
</comment>
<keyword evidence="7" id="KW-0479">Metal-binding</keyword>
<dbReference type="InterPro" id="IPR051542">
    <property type="entry name" value="Hydrogenase_cytochrome"/>
</dbReference>
<reference evidence="14 15" key="1">
    <citation type="submission" date="2018-11" db="EMBL/GenBank/DDBJ databases">
        <title>Genomic Encyclopedia of Type Strains, Phase IV (KMG-IV): sequencing the most valuable type-strain genomes for metagenomic binning, comparative biology and taxonomic classification.</title>
        <authorList>
            <person name="Goeker M."/>
        </authorList>
    </citation>
    <scope>NUCLEOTIDE SEQUENCE [LARGE SCALE GENOMIC DNA]</scope>
    <source>
        <strain evidence="14 15">DSM 102936</strain>
    </source>
</reference>
<evidence type="ECO:0000256" key="12">
    <source>
        <dbReference type="SAM" id="Phobius"/>
    </source>
</evidence>
<dbReference type="NCBIfam" id="TIGR02125">
    <property type="entry name" value="CytB-hydogenase"/>
    <property type="match status" value="1"/>
</dbReference>
<dbReference type="InterPro" id="IPR016174">
    <property type="entry name" value="Di-haem_cyt_TM"/>
</dbReference>
<organism evidence="14 15">
    <name type="scientific">Thermodesulfitimonas autotrophica</name>
    <dbReference type="NCBI Taxonomy" id="1894989"/>
    <lineage>
        <taxon>Bacteria</taxon>
        <taxon>Bacillati</taxon>
        <taxon>Bacillota</taxon>
        <taxon>Clostridia</taxon>
        <taxon>Thermoanaerobacterales</taxon>
        <taxon>Thermoanaerobacteraceae</taxon>
        <taxon>Thermodesulfitimonas</taxon>
    </lineage>
</organism>
<evidence type="ECO:0000256" key="6">
    <source>
        <dbReference type="ARBA" id="ARBA00022692"/>
    </source>
</evidence>
<evidence type="ECO:0000256" key="9">
    <source>
        <dbReference type="ARBA" id="ARBA00022989"/>
    </source>
</evidence>
<dbReference type="GO" id="GO:0020037">
    <property type="term" value="F:heme binding"/>
    <property type="evidence" value="ECO:0007669"/>
    <property type="project" value="TreeGrafter"/>
</dbReference>
<dbReference type="GO" id="GO:0005886">
    <property type="term" value="C:plasma membrane"/>
    <property type="evidence" value="ECO:0007669"/>
    <property type="project" value="UniProtKB-SubCell"/>
</dbReference>
<evidence type="ECO:0000256" key="5">
    <source>
        <dbReference type="ARBA" id="ARBA00022617"/>
    </source>
</evidence>
<feature type="domain" description="Cytochrome b561 bacterial/Ni-hydrogenase" evidence="13">
    <location>
        <begin position="6"/>
        <end position="208"/>
    </location>
</feature>
<comment type="similarity">
    <text evidence="2">Belongs to the HupC/HyaC/HydC family.</text>
</comment>
<keyword evidence="15" id="KW-1185">Reference proteome</keyword>
<dbReference type="InterPro" id="IPR000516">
    <property type="entry name" value="Ni-dep_Hydgase_cyt-B"/>
</dbReference>
<keyword evidence="10" id="KW-0408">Iron</keyword>
<dbReference type="RefSeq" id="WP_123928883.1">
    <property type="nucleotide sequence ID" value="NZ_RKRE01000002.1"/>
</dbReference>
<keyword evidence="9 12" id="KW-1133">Transmembrane helix</keyword>
<dbReference type="PRINTS" id="PR00161">
    <property type="entry name" value="NIHGNASECYTB"/>
</dbReference>
<evidence type="ECO:0000256" key="10">
    <source>
        <dbReference type="ARBA" id="ARBA00023004"/>
    </source>
</evidence>
<evidence type="ECO:0000313" key="15">
    <source>
        <dbReference type="Proteomes" id="UP000282654"/>
    </source>
</evidence>
<keyword evidence="3" id="KW-0813">Transport</keyword>
<evidence type="ECO:0000256" key="1">
    <source>
        <dbReference type="ARBA" id="ARBA00004651"/>
    </source>
</evidence>
<feature type="transmembrane region" description="Helical" evidence="12">
    <location>
        <begin position="54"/>
        <end position="75"/>
    </location>
</feature>
<evidence type="ECO:0000256" key="3">
    <source>
        <dbReference type="ARBA" id="ARBA00022448"/>
    </source>
</evidence>
<keyword evidence="5" id="KW-0349">Heme</keyword>
<feature type="transmembrane region" description="Helical" evidence="12">
    <location>
        <begin position="174"/>
        <end position="193"/>
    </location>
</feature>
<dbReference type="PANTHER" id="PTHR30485">
    <property type="entry name" value="NI/FE-HYDROGENASE 1 B-TYPE CYTOCHROME SUBUNIT"/>
    <property type="match status" value="1"/>
</dbReference>
<proteinExistence type="inferred from homology"/>
<keyword evidence="8" id="KW-0249">Electron transport</keyword>
<feature type="transmembrane region" description="Helical" evidence="12">
    <location>
        <begin position="123"/>
        <end position="144"/>
    </location>
</feature>
<dbReference type="SUPFAM" id="SSF81342">
    <property type="entry name" value="Transmembrane di-heme cytochromes"/>
    <property type="match status" value="1"/>
</dbReference>
<evidence type="ECO:0000256" key="11">
    <source>
        <dbReference type="ARBA" id="ARBA00023136"/>
    </source>
</evidence>
<dbReference type="OrthoDB" id="257690at2"/>
<evidence type="ECO:0000256" key="7">
    <source>
        <dbReference type="ARBA" id="ARBA00022723"/>
    </source>
</evidence>
<accession>A0A3N5ANG3</accession>
<dbReference type="GO" id="GO:0022904">
    <property type="term" value="P:respiratory electron transport chain"/>
    <property type="evidence" value="ECO:0007669"/>
    <property type="project" value="InterPro"/>
</dbReference>
<dbReference type="GO" id="GO:0005506">
    <property type="term" value="F:iron ion binding"/>
    <property type="evidence" value="ECO:0007669"/>
    <property type="project" value="InterPro"/>
</dbReference>
<dbReference type="Gene3D" id="1.20.950.20">
    <property type="entry name" value="Transmembrane di-heme cytochromes, Chain C"/>
    <property type="match status" value="1"/>
</dbReference>
<evidence type="ECO:0000313" key="14">
    <source>
        <dbReference type="EMBL" id="RPF46736.1"/>
    </source>
</evidence>
<evidence type="ECO:0000256" key="4">
    <source>
        <dbReference type="ARBA" id="ARBA00022475"/>
    </source>
</evidence>
<dbReference type="PANTHER" id="PTHR30485:SF0">
    <property type="entry name" value="NI_FE-HYDROGENASE 1 B-TYPE CYTOCHROME SUBUNIT-RELATED"/>
    <property type="match status" value="1"/>
</dbReference>
<gene>
    <name evidence="14" type="ORF">EDD75_0993</name>
</gene>
<comment type="caution">
    <text evidence="14">The sequence shown here is derived from an EMBL/GenBank/DDBJ whole genome shotgun (WGS) entry which is preliminary data.</text>
</comment>
<name>A0A3N5ANG3_9THEO</name>
<dbReference type="EMBL" id="RKRE01000002">
    <property type="protein sequence ID" value="RPF46736.1"/>
    <property type="molecule type" value="Genomic_DNA"/>
</dbReference>
<dbReference type="InterPro" id="IPR011577">
    <property type="entry name" value="Cyt_b561_bac/Ni-Hgenase"/>
</dbReference>
<keyword evidence="4" id="KW-1003">Cell membrane</keyword>
<evidence type="ECO:0000259" key="13">
    <source>
        <dbReference type="Pfam" id="PF01292"/>
    </source>
</evidence>
<sequence>MRRVLVWELPVRVFHWATALSIFALALTGYYIGNPFVIVSGDAAQAYLMGWMRAVHFVAAFVLGIALLVRIYWFFRGNRYASWREWIPTSRERWSFFWRQLKYYLFLQRERPLYVGHNPVAGLSYLVVGLLILVQGLTGFALYAEAFQDGFWRFFFGWLLVLFANQDLRLIHHVTMWLILAFFVVHLYMGILAEIEERNGTLGSIVSGVKFEEPRGAE</sequence>
<protein>
    <submittedName>
        <fullName evidence="14">[NiFe]-hydrogenase I apoprotein large subunit</fullName>
    </submittedName>
</protein>
<dbReference type="Proteomes" id="UP000282654">
    <property type="component" value="Unassembled WGS sequence"/>
</dbReference>
<dbReference type="AlphaFoldDB" id="A0A3N5ANG3"/>
<dbReference type="Pfam" id="PF01292">
    <property type="entry name" value="Ni_hydr_CYTB"/>
    <property type="match status" value="1"/>
</dbReference>
<evidence type="ECO:0000256" key="8">
    <source>
        <dbReference type="ARBA" id="ARBA00022982"/>
    </source>
</evidence>
<evidence type="ECO:0000256" key="2">
    <source>
        <dbReference type="ARBA" id="ARBA00008622"/>
    </source>
</evidence>
<feature type="transmembrane region" description="Helical" evidence="12">
    <location>
        <begin position="13"/>
        <end position="33"/>
    </location>
</feature>
<keyword evidence="11 12" id="KW-0472">Membrane</keyword>